<evidence type="ECO:0000256" key="2">
    <source>
        <dbReference type="ARBA" id="ARBA00022723"/>
    </source>
</evidence>
<dbReference type="Pfam" id="PF00651">
    <property type="entry name" value="BTB"/>
    <property type="match status" value="1"/>
</dbReference>
<dbReference type="GO" id="GO:0005634">
    <property type="term" value="C:nucleus"/>
    <property type="evidence" value="ECO:0007669"/>
    <property type="project" value="TreeGrafter"/>
</dbReference>
<dbReference type="GO" id="GO:0005516">
    <property type="term" value="F:calmodulin binding"/>
    <property type="evidence" value="ECO:0007669"/>
    <property type="project" value="UniProtKB-ARBA"/>
</dbReference>
<dbReference type="PANTHER" id="PTHR46287:SF5">
    <property type="entry name" value="OS02G0596700 PROTEIN"/>
    <property type="match status" value="1"/>
</dbReference>
<dbReference type="GO" id="GO:0008270">
    <property type="term" value="F:zinc ion binding"/>
    <property type="evidence" value="ECO:0007669"/>
    <property type="project" value="UniProtKB-KW"/>
</dbReference>
<evidence type="ECO:0000256" key="5">
    <source>
        <dbReference type="ARBA" id="ARBA00022833"/>
    </source>
</evidence>
<comment type="pathway">
    <text evidence="1">Protein modification; protein ubiquitination.</text>
</comment>
<dbReference type="FunFam" id="1.20.1020.10:FF:000004">
    <property type="entry name" value="BTB/POZ and TAZ domain-containing protein 2"/>
    <property type="match status" value="1"/>
</dbReference>
<dbReference type="Proteomes" id="UP000236161">
    <property type="component" value="Unassembled WGS sequence"/>
</dbReference>
<keyword evidence="4" id="KW-0833">Ubl conjugation pathway</keyword>
<protein>
    <submittedName>
        <fullName evidence="7">BTB/POZ and TAZ domain-containing protein 1</fullName>
    </submittedName>
</protein>
<keyword evidence="8" id="KW-1185">Reference proteome</keyword>
<evidence type="ECO:0000256" key="3">
    <source>
        <dbReference type="ARBA" id="ARBA00022771"/>
    </source>
</evidence>
<accession>A0A2I0BE73</accession>
<dbReference type="InterPro" id="IPR035898">
    <property type="entry name" value="TAZ_dom_sf"/>
</dbReference>
<dbReference type="InterPro" id="IPR000210">
    <property type="entry name" value="BTB/POZ_dom"/>
</dbReference>
<keyword evidence="5" id="KW-0862">Zinc</keyword>
<dbReference type="SMART" id="SM00551">
    <property type="entry name" value="ZnF_TAZ"/>
    <property type="match status" value="1"/>
</dbReference>
<evidence type="ECO:0000256" key="1">
    <source>
        <dbReference type="ARBA" id="ARBA00004906"/>
    </source>
</evidence>
<dbReference type="EMBL" id="KZ451887">
    <property type="protein sequence ID" value="PKA66105.1"/>
    <property type="molecule type" value="Genomic_DNA"/>
</dbReference>
<evidence type="ECO:0000259" key="6">
    <source>
        <dbReference type="PROSITE" id="PS50097"/>
    </source>
</evidence>
<dbReference type="GO" id="GO:0006355">
    <property type="term" value="P:regulation of DNA-templated transcription"/>
    <property type="evidence" value="ECO:0007669"/>
    <property type="project" value="UniProtKB-ARBA"/>
</dbReference>
<dbReference type="PANTHER" id="PTHR46287">
    <property type="entry name" value="BTB/POZ AND TAZ DOMAIN-CONTAINING PROTEIN 3-RELATED"/>
    <property type="match status" value="1"/>
</dbReference>
<dbReference type="SUPFAM" id="SSF54695">
    <property type="entry name" value="POZ domain"/>
    <property type="match status" value="1"/>
</dbReference>
<dbReference type="InterPro" id="IPR044513">
    <property type="entry name" value="BT1/2/3/4/5"/>
</dbReference>
<dbReference type="Pfam" id="PF02135">
    <property type="entry name" value="zf-TAZ"/>
    <property type="match status" value="1"/>
</dbReference>
<evidence type="ECO:0000313" key="8">
    <source>
        <dbReference type="Proteomes" id="UP000236161"/>
    </source>
</evidence>
<dbReference type="SUPFAM" id="SSF57933">
    <property type="entry name" value="TAZ domain"/>
    <property type="match status" value="1"/>
</dbReference>
<evidence type="ECO:0000313" key="7">
    <source>
        <dbReference type="EMBL" id="PKA66105.1"/>
    </source>
</evidence>
<evidence type="ECO:0000256" key="4">
    <source>
        <dbReference type="ARBA" id="ARBA00022786"/>
    </source>
</evidence>
<dbReference type="InterPro" id="IPR011333">
    <property type="entry name" value="SKP1/BTB/POZ_sf"/>
</dbReference>
<name>A0A2I0BE73_9ASPA</name>
<dbReference type="InterPro" id="IPR000197">
    <property type="entry name" value="Znf_TAZ"/>
</dbReference>
<keyword evidence="2" id="KW-0479">Metal-binding</keyword>
<dbReference type="Gene3D" id="1.20.1020.10">
    <property type="entry name" value="TAZ domain"/>
    <property type="match status" value="1"/>
</dbReference>
<dbReference type="PROSITE" id="PS50097">
    <property type="entry name" value="BTB"/>
    <property type="match status" value="1"/>
</dbReference>
<dbReference type="GO" id="GO:0009751">
    <property type="term" value="P:response to salicylic acid"/>
    <property type="evidence" value="ECO:0007669"/>
    <property type="project" value="UniProtKB-ARBA"/>
</dbReference>
<dbReference type="STRING" id="1088818.A0A2I0BE73"/>
<dbReference type="SMART" id="SM00225">
    <property type="entry name" value="BTB"/>
    <property type="match status" value="1"/>
</dbReference>
<sequence>MKLPAGTRGFRHLDAATADAYIVTSGGRSIPAHSCILASASPVLERLLERGRPGSSGTPIQILGAPCDAVVDFVDFLYSGADALPEVEEAAARHGVQLLVLAHAYRVGWLKRRFEEVMGRRVRPEDSVDVMKVAKLCDSPELFQRCLAVAEKDFAVFQRTEGWRFVQSHDRQLELEVLRFLHDAEQRKRRWRREKADQEIFAQLSEAMDCLQHICTEGCTEVGPHGVEPSRSRGPCISISFRTCAALQLLIRHFATCGKKLSRGGFGGSGCTHCRRMWQLFRLHSSLCERDDGCKVPLCKQFRLRPGGRHGKGKEDDATWRLLVRKVAAARVMSSLAARKTPEELGRAWERYRRTK</sequence>
<feature type="domain" description="BTB" evidence="6">
    <location>
        <begin position="18"/>
        <end position="86"/>
    </location>
</feature>
<proteinExistence type="predicted"/>
<gene>
    <name evidence="7" type="primary">BT1</name>
    <name evidence="7" type="ORF">AXF42_Ash018394</name>
</gene>
<dbReference type="GO" id="GO:0042542">
    <property type="term" value="P:response to hydrogen peroxide"/>
    <property type="evidence" value="ECO:0007669"/>
    <property type="project" value="UniProtKB-ARBA"/>
</dbReference>
<dbReference type="Gene3D" id="3.30.710.10">
    <property type="entry name" value="Potassium Channel Kv1.1, Chain A"/>
    <property type="match status" value="1"/>
</dbReference>
<reference evidence="7 8" key="1">
    <citation type="journal article" date="2017" name="Nature">
        <title>The Apostasia genome and the evolution of orchids.</title>
        <authorList>
            <person name="Zhang G.Q."/>
            <person name="Liu K.W."/>
            <person name="Li Z."/>
            <person name="Lohaus R."/>
            <person name="Hsiao Y.Y."/>
            <person name="Niu S.C."/>
            <person name="Wang J.Y."/>
            <person name="Lin Y.C."/>
            <person name="Xu Q."/>
            <person name="Chen L.J."/>
            <person name="Yoshida K."/>
            <person name="Fujiwara S."/>
            <person name="Wang Z.W."/>
            <person name="Zhang Y.Q."/>
            <person name="Mitsuda N."/>
            <person name="Wang M."/>
            <person name="Liu G.H."/>
            <person name="Pecoraro L."/>
            <person name="Huang H.X."/>
            <person name="Xiao X.J."/>
            <person name="Lin M."/>
            <person name="Wu X.Y."/>
            <person name="Wu W.L."/>
            <person name="Chen Y.Y."/>
            <person name="Chang S.B."/>
            <person name="Sakamoto S."/>
            <person name="Ohme-Takagi M."/>
            <person name="Yagi M."/>
            <person name="Zeng S.J."/>
            <person name="Shen C.Y."/>
            <person name="Yeh C.M."/>
            <person name="Luo Y.B."/>
            <person name="Tsai W.C."/>
            <person name="Van de Peer Y."/>
            <person name="Liu Z.J."/>
        </authorList>
    </citation>
    <scope>NUCLEOTIDE SEQUENCE [LARGE SCALE GENOMIC DNA]</scope>
    <source>
        <strain evidence="8">cv. Shenzhen</strain>
        <tissue evidence="7">Stem</tissue>
    </source>
</reference>
<keyword evidence="3" id="KW-0863">Zinc-finger</keyword>
<dbReference type="AlphaFoldDB" id="A0A2I0BE73"/>
<dbReference type="OrthoDB" id="6359816at2759"/>
<dbReference type="GO" id="GO:0009725">
    <property type="term" value="P:response to hormone"/>
    <property type="evidence" value="ECO:0007669"/>
    <property type="project" value="UniProtKB-ARBA"/>
</dbReference>
<organism evidence="7 8">
    <name type="scientific">Apostasia shenzhenica</name>
    <dbReference type="NCBI Taxonomy" id="1088818"/>
    <lineage>
        <taxon>Eukaryota</taxon>
        <taxon>Viridiplantae</taxon>
        <taxon>Streptophyta</taxon>
        <taxon>Embryophyta</taxon>
        <taxon>Tracheophyta</taxon>
        <taxon>Spermatophyta</taxon>
        <taxon>Magnoliopsida</taxon>
        <taxon>Liliopsida</taxon>
        <taxon>Asparagales</taxon>
        <taxon>Orchidaceae</taxon>
        <taxon>Apostasioideae</taxon>
        <taxon>Apostasia</taxon>
    </lineage>
</organism>